<dbReference type="RefSeq" id="WP_002563433.1">
    <property type="nucleotide sequence ID" value="NZ_CALJSN010000006.1"/>
</dbReference>
<dbReference type="EMBL" id="FNSH01000001">
    <property type="protein sequence ID" value="SEB49083.1"/>
    <property type="molecule type" value="Genomic_DNA"/>
</dbReference>
<gene>
    <name evidence="2" type="ORF">SAMN04489746_0388</name>
</gene>
<evidence type="ECO:0000313" key="3">
    <source>
        <dbReference type="Proteomes" id="UP000183687"/>
    </source>
</evidence>
<accession>A0AB38A5C0</accession>
<dbReference type="SUPFAM" id="SSF101262">
    <property type="entry name" value="Methenyltetrahydrofolate cyclohydrolase-like"/>
    <property type="match status" value="1"/>
</dbReference>
<proteinExistence type="predicted"/>
<name>A0AB38A5C0_9ACTN</name>
<evidence type="ECO:0000313" key="2">
    <source>
        <dbReference type="EMBL" id="SEB49083.1"/>
    </source>
</evidence>
<comment type="caution">
    <text evidence="2">The sequence shown here is derived from an EMBL/GenBank/DDBJ whole genome shotgun (WGS) entry which is preliminary data.</text>
</comment>
<feature type="domain" description="Cyclodeaminase/cyclohydrolase" evidence="1">
    <location>
        <begin position="10"/>
        <end position="185"/>
    </location>
</feature>
<dbReference type="InterPro" id="IPR007044">
    <property type="entry name" value="Cyclodeamin/CycHdrlase"/>
</dbReference>
<dbReference type="Gene3D" id="1.20.120.680">
    <property type="entry name" value="Formiminotetrahydrofolate cyclodeaminase monomer, up-and-down helical bundle"/>
    <property type="match status" value="1"/>
</dbReference>
<dbReference type="Pfam" id="PF04961">
    <property type="entry name" value="FTCD_C"/>
    <property type="match status" value="1"/>
</dbReference>
<evidence type="ECO:0000259" key="1">
    <source>
        <dbReference type="Pfam" id="PF04961"/>
    </source>
</evidence>
<dbReference type="InterPro" id="IPR036178">
    <property type="entry name" value="Formintransfe-cycloase-like_sf"/>
</dbReference>
<sequence>MITPVTDLSCMDYVRQVGQKQSIPGGGSVTALVGALGASLGCMAASFTQGKPAFLQYDDRLVELIAQLENQAAELMLQVDFDAKAVEELAQAWALSKTNPARDAQIQAATYAATKAPLAMMRALVQTIVLLEDLIGVCSRLLLSDVGTGALLCGAALQAAALNVFVNTNCLVDTRQRTQIESECDEILDRWLPRAHALATTVYEHIRTSR</sequence>
<dbReference type="GO" id="GO:0003824">
    <property type="term" value="F:catalytic activity"/>
    <property type="evidence" value="ECO:0007669"/>
    <property type="project" value="InterPro"/>
</dbReference>
<protein>
    <submittedName>
        <fullName evidence="2">Formiminotetrahydrofolate cyclodeaminase</fullName>
    </submittedName>
</protein>
<dbReference type="Proteomes" id="UP000183687">
    <property type="component" value="Unassembled WGS sequence"/>
</dbReference>
<reference evidence="2 3" key="1">
    <citation type="submission" date="2016-10" db="EMBL/GenBank/DDBJ databases">
        <authorList>
            <person name="Varghese N."/>
            <person name="Submissions S."/>
        </authorList>
    </citation>
    <scope>NUCLEOTIDE SEQUENCE [LARGE SCALE GENOMIC DNA]</scope>
    <source>
        <strain evidence="2 3">DSM 20586</strain>
    </source>
</reference>
<dbReference type="AlphaFoldDB" id="A0AB38A5C0"/>
<organism evidence="2 3">
    <name type="scientific">Atopobium minutum</name>
    <dbReference type="NCBI Taxonomy" id="1381"/>
    <lineage>
        <taxon>Bacteria</taxon>
        <taxon>Bacillati</taxon>
        <taxon>Actinomycetota</taxon>
        <taxon>Coriobacteriia</taxon>
        <taxon>Coriobacteriales</taxon>
        <taxon>Atopobiaceae</taxon>
        <taxon>Atopobium</taxon>
    </lineage>
</organism>